<dbReference type="STRING" id="73239.Q7RHQ3"/>
<name>Q7RHQ3_PLAYO</name>
<feature type="region of interest" description="Disordered" evidence="4">
    <location>
        <begin position="26"/>
        <end position="46"/>
    </location>
</feature>
<organism evidence="6 7">
    <name type="scientific">Plasmodium yoelii yoelii</name>
    <dbReference type="NCBI Taxonomy" id="73239"/>
    <lineage>
        <taxon>Eukaryota</taxon>
        <taxon>Sar</taxon>
        <taxon>Alveolata</taxon>
        <taxon>Apicomplexa</taxon>
        <taxon>Aconoidasida</taxon>
        <taxon>Haemosporida</taxon>
        <taxon>Plasmodiidae</taxon>
        <taxon>Plasmodium</taxon>
        <taxon>Plasmodium (Vinckeia)</taxon>
    </lineage>
</organism>
<dbReference type="Gene3D" id="1.20.940.10">
    <property type="entry name" value="Functional domain of the splicing factor Prp18"/>
    <property type="match status" value="1"/>
</dbReference>
<dbReference type="GO" id="GO:0005198">
    <property type="term" value="F:structural molecule activity"/>
    <property type="evidence" value="ECO:0007669"/>
    <property type="project" value="TreeGrafter"/>
</dbReference>
<dbReference type="EMBL" id="AABL01001172">
    <property type="protein sequence ID" value="EAA15719.1"/>
    <property type="molecule type" value="Genomic_DNA"/>
</dbReference>
<evidence type="ECO:0000256" key="1">
    <source>
        <dbReference type="ARBA" id="ARBA00022448"/>
    </source>
</evidence>
<dbReference type="GO" id="GO:0090110">
    <property type="term" value="P:COPII-coated vesicle cargo loading"/>
    <property type="evidence" value="ECO:0007669"/>
    <property type="project" value="TreeGrafter"/>
</dbReference>
<dbReference type="GO" id="GO:0030127">
    <property type="term" value="C:COPII vesicle coat"/>
    <property type="evidence" value="ECO:0007669"/>
    <property type="project" value="TreeGrafter"/>
</dbReference>
<keyword evidence="1" id="KW-0813">Transport</keyword>
<evidence type="ECO:0000313" key="6">
    <source>
        <dbReference type="EMBL" id="EAA15719.1"/>
    </source>
</evidence>
<keyword evidence="5" id="KW-1133">Transmembrane helix</keyword>
<reference evidence="6 7" key="1">
    <citation type="journal article" date="2002" name="Nature">
        <title>Genome sequence and comparative analysis of the model rodent malaria parasite Plasmodium yoelii yoelii.</title>
        <authorList>
            <person name="Carlton J.M."/>
            <person name="Angiuoli S.V."/>
            <person name="Suh B.B."/>
            <person name="Kooij T.W."/>
            <person name="Pertea M."/>
            <person name="Silva J.C."/>
            <person name="Ermolaeva M.D."/>
            <person name="Allen J.E."/>
            <person name="Selengut J.D."/>
            <person name="Koo H.L."/>
            <person name="Peterson J.D."/>
            <person name="Pop M."/>
            <person name="Kosack D.S."/>
            <person name="Shumway M.F."/>
            <person name="Bidwell S.L."/>
            <person name="Shallom S.J."/>
            <person name="van Aken S.E."/>
            <person name="Riedmuller S.B."/>
            <person name="Feldblyum T.V."/>
            <person name="Cho J.K."/>
            <person name="Quackenbush J."/>
            <person name="Sedegah M."/>
            <person name="Shoaibi A."/>
            <person name="Cummings L.M."/>
            <person name="Florens L."/>
            <person name="Yates J.R."/>
            <person name="Raine J.D."/>
            <person name="Sinden R.E."/>
            <person name="Harris M.A."/>
            <person name="Cunningham D.A."/>
            <person name="Preiser P.R."/>
            <person name="Bergman L.W."/>
            <person name="Vaidya A.B."/>
            <person name="van Lin L.H."/>
            <person name="Janse C.J."/>
            <person name="Waters A.P."/>
            <person name="Smith H.O."/>
            <person name="White O.R."/>
            <person name="Salzberg S.L."/>
            <person name="Venter J.C."/>
            <person name="Fraser C.M."/>
            <person name="Hoffman S.L."/>
            <person name="Gardner M.J."/>
            <person name="Carucci D.J."/>
        </authorList>
    </citation>
    <scope>NUCLEOTIDE SEQUENCE [LARGE SCALE GENOMIC DNA]</scope>
    <source>
        <strain evidence="6 7">17XNL</strain>
    </source>
</reference>
<proteinExistence type="predicted"/>
<keyword evidence="7" id="KW-1185">Reference proteome</keyword>
<dbReference type="PaxDb" id="73239-Q7RHQ3"/>
<evidence type="ECO:0000256" key="5">
    <source>
        <dbReference type="SAM" id="Phobius"/>
    </source>
</evidence>
<comment type="caution">
    <text evidence="6">The sequence shown here is derived from an EMBL/GenBank/DDBJ whole genome shotgun (WGS) entry which is preliminary data.</text>
</comment>
<dbReference type="PANTHER" id="PTHR13923:SF11">
    <property type="entry name" value="SECRETORY 31, ISOFORM D"/>
    <property type="match status" value="1"/>
</dbReference>
<dbReference type="AlphaFoldDB" id="Q7RHQ3"/>
<evidence type="ECO:0000256" key="2">
    <source>
        <dbReference type="ARBA" id="ARBA00022574"/>
    </source>
</evidence>
<gene>
    <name evidence="6" type="ORF">PY03931</name>
</gene>
<evidence type="ECO:0000313" key="7">
    <source>
        <dbReference type="Proteomes" id="UP000008553"/>
    </source>
</evidence>
<protein>
    <submittedName>
        <fullName evidence="6">Uncharacterized protein</fullName>
    </submittedName>
</protein>
<feature type="transmembrane region" description="Helical" evidence="5">
    <location>
        <begin position="152"/>
        <end position="179"/>
    </location>
</feature>
<dbReference type="Proteomes" id="UP000008553">
    <property type="component" value="Unassembled WGS sequence"/>
</dbReference>
<dbReference type="GO" id="GO:0007029">
    <property type="term" value="P:endoplasmic reticulum organization"/>
    <property type="evidence" value="ECO:0007669"/>
    <property type="project" value="TreeGrafter"/>
</dbReference>
<keyword evidence="2" id="KW-0853">WD repeat</keyword>
<sequence length="185" mass="20920">MLSILVGIKTTSPVAGAMSITPGMPVPWPIPTTTQQLGSTTQSTANENKKIQTVTKEQNGVLMNRTNIENVKKIISNLLNMYTSQEPVKKKADDISIKVHELFDKIDSGAFSEQINTILINFTNSINENDFKTANKNLMEISRNLWDGNNKAWIMGTLICLYIYVGICNVFFFYCYFYVYIYCAF</sequence>
<feature type="compositionally biased region" description="Low complexity" evidence="4">
    <location>
        <begin position="32"/>
        <end position="44"/>
    </location>
</feature>
<dbReference type="PANTHER" id="PTHR13923">
    <property type="entry name" value="SEC31-RELATED PROTEIN"/>
    <property type="match status" value="1"/>
</dbReference>
<accession>Q7RHQ3</accession>
<evidence type="ECO:0000256" key="3">
    <source>
        <dbReference type="ARBA" id="ARBA00022737"/>
    </source>
</evidence>
<dbReference type="GO" id="GO:0070971">
    <property type="term" value="C:endoplasmic reticulum exit site"/>
    <property type="evidence" value="ECO:0007669"/>
    <property type="project" value="TreeGrafter"/>
</dbReference>
<keyword evidence="5" id="KW-0472">Membrane</keyword>
<evidence type="ECO:0000256" key="4">
    <source>
        <dbReference type="SAM" id="MobiDB-lite"/>
    </source>
</evidence>
<keyword evidence="3" id="KW-0677">Repeat</keyword>
<dbReference type="InParanoid" id="Q7RHQ3"/>
<keyword evidence="5" id="KW-0812">Transmembrane</keyword>
<dbReference type="InterPro" id="IPR040251">
    <property type="entry name" value="SEC31-like"/>
</dbReference>